<dbReference type="OrthoDB" id="6062at2157"/>
<dbReference type="InterPro" id="IPR050407">
    <property type="entry name" value="Geranylgeranyl_reductase"/>
</dbReference>
<proteinExistence type="predicted"/>
<accession>A0A1V0N4N7</accession>
<dbReference type="Gene3D" id="3.50.50.60">
    <property type="entry name" value="FAD/NAD(P)-binding domain"/>
    <property type="match status" value="1"/>
</dbReference>
<dbReference type="EMBL" id="CP015363">
    <property type="protein sequence ID" value="ARD85102.1"/>
    <property type="molecule type" value="Genomic_DNA"/>
</dbReference>
<dbReference type="KEGG" id="fai:FAD_1231"/>
<reference evidence="1 2" key="1">
    <citation type="submission" date="2011-10" db="EMBL/GenBank/DDBJ databases">
        <title>Metabolic and evolutionary patterns in the extreme acidophile Ferroplasma acidiphilum.</title>
        <authorList>
            <person name="Golyshina O.V."/>
            <person name="Kozyavkin S.A."/>
            <person name="Tatusov R.L."/>
            <person name="Slesarev A.I."/>
            <person name="Golyshin P.N."/>
        </authorList>
    </citation>
    <scope>NUCLEOTIDE SEQUENCE [LARGE SCALE GENOMIC DNA]</scope>
    <source>
        <strain evidence="2">Y</strain>
    </source>
</reference>
<dbReference type="GeneID" id="31676729"/>
<evidence type="ECO:0000313" key="1">
    <source>
        <dbReference type="EMBL" id="ARD85102.1"/>
    </source>
</evidence>
<keyword evidence="2" id="KW-1185">Reference proteome</keyword>
<sequence>MDNKNYDRIKIAGLGISGIYLYRRLKNAGFDVRAFDPKKRGYYIPCGYATNEFNISRYMSNINIDFSDYVLSRADDITFSGNKFDGRTLKSSGLCTFDKNRLEENAAAGIPMSPIRQEEGDLIIDATGISRAYIGPSAGDLQYRTLEYLTTYSDYKDFYFYFLPGGRGYFWSFPLGREFHIGVGSLSSEDFSLVRKYRKIKIATRNIRMSPLFKNMGKENIIGIGEAIGTVSPITGEGIVPSLESAEILFNCLKTGDVTGTLEEYRKLINQRFGYYNKLASVVMNIQRGNIMRLRNLVAVKDIKKTINEFGIKLEIMPFLKHFLS</sequence>
<dbReference type="InterPro" id="IPR036188">
    <property type="entry name" value="FAD/NAD-bd_sf"/>
</dbReference>
<protein>
    <submittedName>
        <fullName evidence="1">Dehydrogenase (Flavoprotein)</fullName>
    </submittedName>
</protein>
<dbReference type="AlphaFoldDB" id="A0A1V0N4N7"/>
<dbReference type="RefSeq" id="WP_081142643.1">
    <property type="nucleotide sequence ID" value="NZ_CP015363.1"/>
</dbReference>
<dbReference type="PANTHER" id="PTHR42685:SF22">
    <property type="entry name" value="CONDITIONED MEDIUM FACTOR RECEPTOR 1"/>
    <property type="match status" value="1"/>
</dbReference>
<dbReference type="STRING" id="74969.FAD_1231"/>
<evidence type="ECO:0000313" key="2">
    <source>
        <dbReference type="Proteomes" id="UP000192050"/>
    </source>
</evidence>
<gene>
    <name evidence="1" type="ORF">FAD_1231</name>
</gene>
<dbReference type="SUPFAM" id="SSF51905">
    <property type="entry name" value="FAD/NAD(P)-binding domain"/>
    <property type="match status" value="1"/>
</dbReference>
<dbReference type="Proteomes" id="UP000192050">
    <property type="component" value="Chromosome"/>
</dbReference>
<dbReference type="PANTHER" id="PTHR42685">
    <property type="entry name" value="GERANYLGERANYL DIPHOSPHATE REDUCTASE"/>
    <property type="match status" value="1"/>
</dbReference>
<name>A0A1V0N4N7_9ARCH</name>
<organism evidence="1 2">
    <name type="scientific">Ferroplasma acidiphilum</name>
    <dbReference type="NCBI Taxonomy" id="74969"/>
    <lineage>
        <taxon>Archaea</taxon>
        <taxon>Methanobacteriati</taxon>
        <taxon>Thermoplasmatota</taxon>
        <taxon>Thermoplasmata</taxon>
        <taxon>Thermoplasmatales</taxon>
        <taxon>Ferroplasmaceae</taxon>
        <taxon>Ferroplasma</taxon>
    </lineage>
</organism>